<sequence>MLALVSPFAMAQTYTLADLQALVARKEFAEAVLHLRDITPTARDATWDDIAVQTLIGNADNLRKDGAGEAYRYLEEGTRAFPSTASDARMKSKQVELGLQAVKERRFYDRNERDKVVEAILQIDPSVIVPLITDAYYDDPHQRIYLWMQQQPQTVSGNQKLKDHVLRRAGQKNVSETPAQTQSKFAALKKVDWLEEWAKADQARVATYASELMRGEFGNQHIGRVLLTSLEEAGYRNDDLRARFFAPLALMRSATTSVDPLDQIARVPSSSLKKAERELLQSKPTSAFWFGGVWETAEWDKLRKLMPDAARLAEQECAAQRKDASKEPAHVSYGGCRWIK</sequence>
<dbReference type="Proteomes" id="UP000642180">
    <property type="component" value="Unassembled WGS sequence"/>
</dbReference>
<comment type="caution">
    <text evidence="1">The sequence shown here is derived from an EMBL/GenBank/DDBJ whole genome shotgun (WGS) entry which is preliminary data.</text>
</comment>
<gene>
    <name evidence="1" type="ORF">GCM10008066_17560</name>
</gene>
<protein>
    <submittedName>
        <fullName evidence="1">Uncharacterized protein</fullName>
    </submittedName>
</protein>
<organism evidence="1 2">
    <name type="scientific">Oxalicibacterium faecigallinarum</name>
    <dbReference type="NCBI Taxonomy" id="573741"/>
    <lineage>
        <taxon>Bacteria</taxon>
        <taxon>Pseudomonadati</taxon>
        <taxon>Pseudomonadota</taxon>
        <taxon>Betaproteobacteria</taxon>
        <taxon>Burkholderiales</taxon>
        <taxon>Oxalobacteraceae</taxon>
        <taxon>Oxalicibacterium</taxon>
    </lineage>
</organism>
<evidence type="ECO:0000313" key="1">
    <source>
        <dbReference type="EMBL" id="GGI19134.1"/>
    </source>
</evidence>
<reference evidence="2" key="1">
    <citation type="journal article" date="2019" name="Int. J. Syst. Evol. Microbiol.">
        <title>The Global Catalogue of Microorganisms (GCM) 10K type strain sequencing project: providing services to taxonomists for standard genome sequencing and annotation.</title>
        <authorList>
            <consortium name="The Broad Institute Genomics Platform"/>
            <consortium name="The Broad Institute Genome Sequencing Center for Infectious Disease"/>
            <person name="Wu L."/>
            <person name="Ma J."/>
        </authorList>
    </citation>
    <scope>NUCLEOTIDE SEQUENCE [LARGE SCALE GENOMIC DNA]</scope>
    <source>
        <strain evidence="2">CCM 2767</strain>
    </source>
</reference>
<keyword evidence="2" id="KW-1185">Reference proteome</keyword>
<name>A0A8J3F3I2_9BURK</name>
<evidence type="ECO:0000313" key="2">
    <source>
        <dbReference type="Proteomes" id="UP000642180"/>
    </source>
</evidence>
<dbReference type="AlphaFoldDB" id="A0A8J3F3I2"/>
<accession>A0A8J3F3I2</accession>
<dbReference type="EMBL" id="BMDI01000001">
    <property type="protein sequence ID" value="GGI19134.1"/>
    <property type="molecule type" value="Genomic_DNA"/>
</dbReference>
<proteinExistence type="predicted"/>